<feature type="compositionally biased region" description="Basic and acidic residues" evidence="1">
    <location>
        <begin position="755"/>
        <end position="784"/>
    </location>
</feature>
<dbReference type="SUPFAM" id="SSF50978">
    <property type="entry name" value="WD40 repeat-like"/>
    <property type="match status" value="1"/>
</dbReference>
<dbReference type="Proteomes" id="UP000224006">
    <property type="component" value="Unassembled WGS sequence"/>
</dbReference>
<dbReference type="OrthoDB" id="333646at2759"/>
<accession>A0A2A9MET8</accession>
<feature type="compositionally biased region" description="Basic and acidic residues" evidence="1">
    <location>
        <begin position="460"/>
        <end position="492"/>
    </location>
</feature>
<protein>
    <recommendedName>
        <fullName evidence="4">WD domain, G-beta repeat-containing protein</fullName>
    </recommendedName>
</protein>
<feature type="region of interest" description="Disordered" evidence="1">
    <location>
        <begin position="1"/>
        <end position="54"/>
    </location>
</feature>
<gene>
    <name evidence="2" type="ORF">BESB_073450</name>
</gene>
<feature type="region of interest" description="Disordered" evidence="1">
    <location>
        <begin position="755"/>
        <end position="851"/>
    </location>
</feature>
<feature type="compositionally biased region" description="Acidic residues" evidence="1">
    <location>
        <begin position="835"/>
        <end position="851"/>
    </location>
</feature>
<keyword evidence="3" id="KW-1185">Reference proteome</keyword>
<feature type="compositionally biased region" description="Basic and acidic residues" evidence="1">
    <location>
        <begin position="801"/>
        <end position="817"/>
    </location>
</feature>
<comment type="caution">
    <text evidence="2">The sequence shown here is derived from an EMBL/GenBank/DDBJ whole genome shotgun (WGS) entry which is preliminary data.</text>
</comment>
<sequence>MSPAAAVATAPSGQHAAPAAGDLRPESSAPSSARVAVTTQNAGSSASPSSASSSLWPPLVVAADLPSGAHPERCHSVCCSDSHVFVGGGSISGTICVWKIPPHALKAFAERMQDFEKALVAQKENGGPKPAFPTSLLPPTRGDESAWEFVGVFAQMALPVVQVKLNCTKDRLAAVTQAGICYIWDVSPAALASLSQRLPPQMSLAPFASLSSSSSLPSWLANVFATPAVSPTSGLAASPSSASPSLPASVSSLLRVTPKPLAVLGGADTPANVSCVEFLPDGVMVAAGSGLPLSVDVLGREKASAPRAPLGLYHCESGQRLAEFPSLLFSPSRSAHPSHASRAPLLLSSISTVAMDPHRFPQPLPSSQAASQPQGTPPSSARWIAAGDGACGCIALILIPDELMIHLRRQHEAHLHAWDQKETLRLSLKALRRRRDEAAAAAETACQEPQGDAGGGAQRPDGDVVAAEKDREKQRLKAAAEEAERAYQEARAKAAAGGESLKDKEGDEDGDDGKRPAPHVHPAFLQNLATVVVQLSEAAPVEMTSLAWRPRRQGHRGPLHLCVGCVDGFVRLVQLNPVLLPSSSAPAPLPTLQMRSIVLCKVASGTGVADVRSLLCLRPFSRRGHLTVAACNTFGFPSSFASAFCSSRADLSASLAAPLGGSAEKETEAGANSPADLYQVKCVTGLGEAGDEIASCVHAHSDFVCGVAASACGVFVVSLAADKSLCLYVRTEAAAEQLRREEARRILDEENKLKRAREEEEARKNGEEERRRAEAAEAERRRLEEEELAGAAGDQAMPYAERTEELAKSEEVAEKGAEATSAKKIKGSDCFSENEAQEPEAGDDDDLFGDE</sequence>
<evidence type="ECO:0000313" key="3">
    <source>
        <dbReference type="Proteomes" id="UP000224006"/>
    </source>
</evidence>
<feature type="region of interest" description="Disordered" evidence="1">
    <location>
        <begin position="357"/>
        <end position="382"/>
    </location>
</feature>
<reference evidence="2 3" key="1">
    <citation type="submission" date="2017-09" db="EMBL/GenBank/DDBJ databases">
        <title>Genome sequencing of Besnoitia besnoiti strain Bb-Ger1.</title>
        <authorList>
            <person name="Schares G."/>
            <person name="Venepally P."/>
            <person name="Lorenzi H.A."/>
        </authorList>
    </citation>
    <scope>NUCLEOTIDE SEQUENCE [LARGE SCALE GENOMIC DNA]</scope>
    <source>
        <strain evidence="2 3">Bb-Ger1</strain>
    </source>
</reference>
<dbReference type="SMART" id="SM00320">
    <property type="entry name" value="WD40"/>
    <property type="match status" value="5"/>
</dbReference>
<dbReference type="AlphaFoldDB" id="A0A2A9MET8"/>
<feature type="compositionally biased region" description="Low complexity" evidence="1">
    <location>
        <begin position="44"/>
        <end position="54"/>
    </location>
</feature>
<dbReference type="InterPro" id="IPR015943">
    <property type="entry name" value="WD40/YVTN_repeat-like_dom_sf"/>
</dbReference>
<evidence type="ECO:0000256" key="1">
    <source>
        <dbReference type="SAM" id="MobiDB-lite"/>
    </source>
</evidence>
<dbReference type="InterPro" id="IPR001680">
    <property type="entry name" value="WD40_rpt"/>
</dbReference>
<dbReference type="RefSeq" id="XP_029218202.1">
    <property type="nucleotide sequence ID" value="XM_029365718.1"/>
</dbReference>
<dbReference type="KEGG" id="bbes:BESB_073450"/>
<evidence type="ECO:0008006" key="4">
    <source>
        <dbReference type="Google" id="ProtNLM"/>
    </source>
</evidence>
<proteinExistence type="predicted"/>
<feature type="region of interest" description="Disordered" evidence="1">
    <location>
        <begin position="439"/>
        <end position="520"/>
    </location>
</feature>
<dbReference type="GeneID" id="40312271"/>
<dbReference type="InterPro" id="IPR036322">
    <property type="entry name" value="WD40_repeat_dom_sf"/>
</dbReference>
<dbReference type="EMBL" id="NWUJ01000007">
    <property type="protein sequence ID" value="PFH34193.1"/>
    <property type="molecule type" value="Genomic_DNA"/>
</dbReference>
<dbReference type="Gene3D" id="2.130.10.10">
    <property type="entry name" value="YVTN repeat-like/Quinoprotein amine dehydrogenase"/>
    <property type="match status" value="1"/>
</dbReference>
<evidence type="ECO:0000313" key="2">
    <source>
        <dbReference type="EMBL" id="PFH34193.1"/>
    </source>
</evidence>
<feature type="compositionally biased region" description="Polar residues" evidence="1">
    <location>
        <begin position="365"/>
        <end position="379"/>
    </location>
</feature>
<dbReference type="VEuPathDB" id="ToxoDB:BESB_073450"/>
<name>A0A2A9MET8_BESBE</name>
<organism evidence="2 3">
    <name type="scientific">Besnoitia besnoiti</name>
    <name type="common">Apicomplexan protozoan</name>
    <dbReference type="NCBI Taxonomy" id="94643"/>
    <lineage>
        <taxon>Eukaryota</taxon>
        <taxon>Sar</taxon>
        <taxon>Alveolata</taxon>
        <taxon>Apicomplexa</taxon>
        <taxon>Conoidasida</taxon>
        <taxon>Coccidia</taxon>
        <taxon>Eucoccidiorida</taxon>
        <taxon>Eimeriorina</taxon>
        <taxon>Sarcocystidae</taxon>
        <taxon>Besnoitia</taxon>
    </lineage>
</organism>